<dbReference type="STRING" id="1760988.SAMN02949497_0426"/>
<keyword evidence="1" id="KW-0732">Signal</keyword>
<dbReference type="AlphaFoldDB" id="A0A1Y6D376"/>
<name>A0A1Y6D376_9GAMM</name>
<feature type="signal peptide" evidence="1">
    <location>
        <begin position="1"/>
        <end position="20"/>
    </location>
</feature>
<dbReference type="OrthoDB" id="5570678at2"/>
<gene>
    <name evidence="2" type="ORF">SAMN02949497_0426</name>
</gene>
<feature type="chain" id="PRO_5012124984" evidence="1">
    <location>
        <begin position="21"/>
        <end position="627"/>
    </location>
</feature>
<proteinExistence type="predicted"/>
<reference evidence="2 3" key="1">
    <citation type="submission" date="2016-12" db="EMBL/GenBank/DDBJ databases">
        <authorList>
            <person name="Song W.-J."/>
            <person name="Kurnit D.M."/>
        </authorList>
    </citation>
    <scope>NUCLEOTIDE SEQUENCE [LARGE SCALE GENOMIC DNA]</scope>
    <source>
        <strain evidence="2 3">175</strain>
    </source>
</reference>
<sequence length="627" mass="65400">MKLRVLPAALLLTLTGPGAAATLGNNELFLEVWNGQSDSTGRSYIRDLGISLDAFMDAPDCYQRVLADLGADTNLASLKLDGSFPAGTVWTIQALNDDSPGAETSSIVAAADNDPQSPKNHSGFLTTLTQPDQLGDLISVYQQFSVVSTQMGIHLTASAVEGSESFKPGDTGFYNGADGSGSDWGEFMGNSVGFNRNQALGTASPMYFFTVDITDYNTGVLGNNGLAYGQWNFDGTQVSFTNPNHPDIPDTCPKPAACDLPWGGQIADGKSVLAYRSSLSDDCAGNSETRICSNGSLSGSFTHENCAVPKACDLPWGGTLASGKSVDAYSAGESADCATAKQTRTCDNGVLSGDYTFKSCVPLSCDLPWGGKLASGQGVTAYQTAVSADCEAVKQTRTCANGVLGGEYTEQACAAPKACDLPWGGQIASGQGVAAYSASVSADCEAAKEIRNCDNGVLGGGNTLESCAAPKACDLPWGGQIASGQSVTAYQNDKSPYCDQETETRSCDNGVLGGLYTQPTCSVAAYGPYVQLLSPNGGETWSARTAQTVTWTSVNIAAKQRLNLYFSKNGGKHWSLLKKGLPALGQIRFKPGLKRVGGAAMLAICQPITRHSLGKCDKSNAVFAITK</sequence>
<accession>A0A1Y6D376</accession>
<evidence type="ECO:0000313" key="2">
    <source>
        <dbReference type="EMBL" id="SMF97399.1"/>
    </source>
</evidence>
<evidence type="ECO:0000313" key="3">
    <source>
        <dbReference type="Proteomes" id="UP000192923"/>
    </source>
</evidence>
<organism evidence="2 3">
    <name type="scientific">Methylomagnum ishizawai</name>
    <dbReference type="NCBI Taxonomy" id="1760988"/>
    <lineage>
        <taxon>Bacteria</taxon>
        <taxon>Pseudomonadati</taxon>
        <taxon>Pseudomonadota</taxon>
        <taxon>Gammaproteobacteria</taxon>
        <taxon>Methylococcales</taxon>
        <taxon>Methylococcaceae</taxon>
        <taxon>Methylomagnum</taxon>
    </lineage>
</organism>
<protein>
    <submittedName>
        <fullName evidence="2">Uncharacterized protein</fullName>
    </submittedName>
</protein>
<dbReference type="Proteomes" id="UP000192923">
    <property type="component" value="Unassembled WGS sequence"/>
</dbReference>
<evidence type="ECO:0000256" key="1">
    <source>
        <dbReference type="SAM" id="SignalP"/>
    </source>
</evidence>
<dbReference type="EMBL" id="FXAM01000002">
    <property type="protein sequence ID" value="SMF97399.1"/>
    <property type="molecule type" value="Genomic_DNA"/>
</dbReference>
<dbReference type="RefSeq" id="WP_085216434.1">
    <property type="nucleotide sequence ID" value="NZ_FXAM01000002.1"/>
</dbReference>
<dbReference type="SUPFAM" id="SSF110296">
    <property type="entry name" value="Oligoxyloglucan reducing end-specific cellobiohydrolase"/>
    <property type="match status" value="1"/>
</dbReference>
<keyword evidence="3" id="KW-1185">Reference proteome</keyword>